<feature type="region of interest" description="Disordered" evidence="1">
    <location>
        <begin position="367"/>
        <end position="400"/>
    </location>
</feature>
<proteinExistence type="predicted"/>
<dbReference type="EMBL" id="NAJM01000037">
    <property type="protein sequence ID" value="RVX68505.1"/>
    <property type="molecule type" value="Genomic_DNA"/>
</dbReference>
<name>A0A438MXM9_EXOME</name>
<feature type="compositionally biased region" description="Low complexity" evidence="1">
    <location>
        <begin position="129"/>
        <end position="146"/>
    </location>
</feature>
<feature type="compositionally biased region" description="Pro residues" evidence="1">
    <location>
        <begin position="166"/>
        <end position="176"/>
    </location>
</feature>
<feature type="compositionally biased region" description="Low complexity" evidence="1">
    <location>
        <begin position="50"/>
        <end position="71"/>
    </location>
</feature>
<gene>
    <name evidence="2" type="ORF">B0A52_07929</name>
</gene>
<accession>A0A438MXM9</accession>
<reference evidence="2 3" key="1">
    <citation type="submission" date="2017-03" db="EMBL/GenBank/DDBJ databases">
        <title>Genomes of endolithic fungi from Antarctica.</title>
        <authorList>
            <person name="Coleine C."/>
            <person name="Masonjones S."/>
            <person name="Stajich J.E."/>
        </authorList>
    </citation>
    <scope>NUCLEOTIDE SEQUENCE [LARGE SCALE GENOMIC DNA]</scope>
    <source>
        <strain evidence="2 3">CCFEE 6314</strain>
    </source>
</reference>
<feature type="compositionally biased region" description="Pro residues" evidence="1">
    <location>
        <begin position="323"/>
        <end position="340"/>
    </location>
</feature>
<feature type="compositionally biased region" description="Basic and acidic residues" evidence="1">
    <location>
        <begin position="380"/>
        <end position="390"/>
    </location>
</feature>
<feature type="region of interest" description="Disordered" evidence="1">
    <location>
        <begin position="1"/>
        <end position="351"/>
    </location>
</feature>
<protein>
    <submittedName>
        <fullName evidence="2">Uncharacterized protein</fullName>
    </submittedName>
</protein>
<evidence type="ECO:0000313" key="2">
    <source>
        <dbReference type="EMBL" id="RVX68505.1"/>
    </source>
</evidence>
<feature type="compositionally biased region" description="Polar residues" evidence="1">
    <location>
        <begin position="214"/>
        <end position="240"/>
    </location>
</feature>
<feature type="compositionally biased region" description="Basic and acidic residues" evidence="1">
    <location>
        <begin position="200"/>
        <end position="211"/>
    </location>
</feature>
<sequence length="1315" mass="142896">MNPYNNNPPYNYQQHTPGPPQPQWQAPPRRGWADPRLQQQQQSVPPPPTTQQQNPLSPTSPHHSSGSSNFGPPLPPPPSSSGHYDTSAWGVRYNQGLGGQQLEPKPPLPPRPDSAAGRVSPQPDPALNYSQYQPSSSIHQPPSHQYNASWSDPYNQNPPIQQSSIDPPPPPPPPRPVEYQTQAQAQIQPSYNRINAPHQEYSHHAPTHHYDPQVPSQWGSQDLTASAPTYPSTTQPQMSATLDAPLVSPIEASSSYWTHQTQGNTVPSSGAGQNSVAQQSSALALGYGGPSDWEHYASSPPTDTPTTPSVQPFGTSHMISNAPPQPQAPVSPPLPPPPTVSAPTKAPQIDIAHPGAPVEIGAASPLTAHQPQEHPPAPKPDFRQHAEERPSGALAQQQSNITVATNESTTIDSVVQAWTAPLQPRHQYQNAARPGSRDSARDISLENTPAVRVVDEYGDLEPEFKASLKRYAAMLAKESAASTDEDKFNIFQSFVNKELRLRSLLYGVELPAVVKDVKKAASLADIQAVLPTTVKPADVSKAIDTLKRDGPASAHSVGQEQKSPLEAVPIATGTAEVATAATAPNGHAVNEGVAPQVTMPSTERAPSPARPPPLTQLQTKSAVEERPGSKDGSFVMVGSNGIEEGEYSPGGRPRAPQKAVQGQGDANVHDPHQVSLLTNQATLPHTGRTGPLGTQVFLPGRADGSLSPSINAPMVIEDYRMPGPPSPGVNAPILVLPEMAPPSSAPNSSAINKPSKPIKFEPPRPAYTPFRYSSAVQDEKPKTLQPADKAYSSLRHSVVDSGRLMAIDTLAAPSRPKSAGGRREHEEAFIGLIRQQSMAVRKKTPGLSRPVPDIIRPGTAAPDLRGPPPMSVRIGTPVNAPIPEDPMRKAVINLRSVLPPEAIPATPIDGPNHPQLKMIRAKIDGIHDDFGFIHAAVVEWDRTNREVRKQQDAERQARQQESEAHIDALFNDNEIGYADIGELEADFKLGEAERRYRENQEELESFTTQVFNKVTDTLQREIAELTTAHTLAIDLLDMSSEAVSHWFATNPRLANERAKMSDVMSCVLVLFNKLEVRHQKLAEAHVERERRRKHLELTVLYTNGDTAGVKKLESEFATAEKMQVLHEARARDSRANKLMDSFDRATVRGLGDNQTFVDDLLVKVQDIKRAIGKADRVAKETMFEKDGVKDLLNLAQETVNVVITDSRRLLALSNEADVLLNESDYGVSVAEARVANADKATYSKLESEKRKEDTKLVEEMNARVSSVVKDPTEVLTLIKEILTEEGEDAEHKERMRKALEAAKQRNASVDLGTGP</sequence>
<evidence type="ECO:0000256" key="1">
    <source>
        <dbReference type="SAM" id="MobiDB-lite"/>
    </source>
</evidence>
<feature type="compositionally biased region" description="Polar residues" evidence="1">
    <location>
        <begin position="310"/>
        <end position="319"/>
    </location>
</feature>
<dbReference type="OrthoDB" id="1883964at2759"/>
<feature type="region of interest" description="Disordered" evidence="1">
    <location>
        <begin position="598"/>
        <end position="666"/>
    </location>
</feature>
<feature type="compositionally biased region" description="Low complexity" evidence="1">
    <location>
        <begin position="298"/>
        <end position="309"/>
    </location>
</feature>
<dbReference type="Proteomes" id="UP000288859">
    <property type="component" value="Unassembled WGS sequence"/>
</dbReference>
<feature type="region of interest" description="Disordered" evidence="1">
    <location>
        <begin position="743"/>
        <end position="764"/>
    </location>
</feature>
<feature type="region of interest" description="Disordered" evidence="1">
    <location>
        <begin position="840"/>
        <end position="869"/>
    </location>
</feature>
<evidence type="ECO:0000313" key="3">
    <source>
        <dbReference type="Proteomes" id="UP000288859"/>
    </source>
</evidence>
<organism evidence="2 3">
    <name type="scientific">Exophiala mesophila</name>
    <name type="common">Black yeast-like fungus</name>
    <dbReference type="NCBI Taxonomy" id="212818"/>
    <lineage>
        <taxon>Eukaryota</taxon>
        <taxon>Fungi</taxon>
        <taxon>Dikarya</taxon>
        <taxon>Ascomycota</taxon>
        <taxon>Pezizomycotina</taxon>
        <taxon>Eurotiomycetes</taxon>
        <taxon>Chaetothyriomycetidae</taxon>
        <taxon>Chaetothyriales</taxon>
        <taxon>Herpotrichiellaceae</taxon>
        <taxon>Exophiala</taxon>
    </lineage>
</organism>
<feature type="compositionally biased region" description="Polar residues" evidence="1">
    <location>
        <begin position="179"/>
        <end position="193"/>
    </location>
</feature>
<feature type="compositionally biased region" description="Low complexity" evidence="1">
    <location>
        <begin position="1"/>
        <end position="12"/>
    </location>
</feature>
<feature type="compositionally biased region" description="Low complexity" evidence="1">
    <location>
        <begin position="745"/>
        <end position="755"/>
    </location>
</feature>
<dbReference type="VEuPathDB" id="FungiDB:PV10_02246"/>
<feature type="compositionally biased region" description="Low complexity" evidence="1">
    <location>
        <begin position="23"/>
        <end position="43"/>
    </location>
</feature>
<feature type="compositionally biased region" description="Polar residues" evidence="1">
    <location>
        <begin position="147"/>
        <end position="157"/>
    </location>
</feature>
<feature type="compositionally biased region" description="Polar residues" evidence="1">
    <location>
        <begin position="251"/>
        <end position="282"/>
    </location>
</feature>
<comment type="caution">
    <text evidence="2">The sequence shown here is derived from an EMBL/GenBank/DDBJ whole genome shotgun (WGS) entry which is preliminary data.</text>
</comment>